<evidence type="ECO:0000313" key="3">
    <source>
        <dbReference type="EMBL" id="SDG08191.1"/>
    </source>
</evidence>
<reference evidence="4" key="1">
    <citation type="submission" date="2016-10" db="EMBL/GenBank/DDBJ databases">
        <authorList>
            <person name="Varghese N."/>
            <person name="Submissions S."/>
        </authorList>
    </citation>
    <scope>NUCLEOTIDE SEQUENCE [LARGE SCALE GENOMIC DNA]</scope>
    <source>
        <strain evidence="4">DSM 44268</strain>
    </source>
</reference>
<dbReference type="CDD" id="cd05829">
    <property type="entry name" value="Sortase_F"/>
    <property type="match status" value="1"/>
</dbReference>
<dbReference type="RefSeq" id="WP_218122514.1">
    <property type="nucleotide sequence ID" value="NZ_FNBT01000011.1"/>
</dbReference>
<dbReference type="STRING" id="1550231.SAMN05660662_0250"/>
<dbReference type="Proteomes" id="UP000199406">
    <property type="component" value="Unassembled WGS sequence"/>
</dbReference>
<dbReference type="InterPro" id="IPR042001">
    <property type="entry name" value="Sortase_F"/>
</dbReference>
<dbReference type="NCBIfam" id="NF033748">
    <property type="entry name" value="class_F_sortase"/>
    <property type="match status" value="1"/>
</dbReference>
<organism evidence="3 4">
    <name type="scientific">Blastococcus aurantiacus</name>
    <dbReference type="NCBI Taxonomy" id="1550231"/>
    <lineage>
        <taxon>Bacteria</taxon>
        <taxon>Bacillati</taxon>
        <taxon>Actinomycetota</taxon>
        <taxon>Actinomycetes</taxon>
        <taxon>Geodermatophilales</taxon>
        <taxon>Geodermatophilaceae</taxon>
        <taxon>Blastococcus</taxon>
    </lineage>
</organism>
<dbReference type="SUPFAM" id="SSF63817">
    <property type="entry name" value="Sortase"/>
    <property type="match status" value="1"/>
</dbReference>
<sequence>MTEPSARRPSVRTWIALAVALTVVAAIAVVVAVTGQQQAPQPAAATTDPSRSSSSTAPIPSSPEPPVPEAPGTPAADAPVVAAPAVAAPVSVGIPSIDVASDLMRLDLNDDGTVEVPPLEPDDKAGWYQRGPAPGAVGPAVILGHVDSAEHGPGIFFDLGALQPGDEVEVARADGTVAVFAVDRVERHPKNQFPTIEVYGNTSDAQLRLITCGGDFDSGVRSYEDNVIAFATLTGTRPA</sequence>
<feature type="region of interest" description="Disordered" evidence="2">
    <location>
        <begin position="36"/>
        <end position="76"/>
    </location>
</feature>
<feature type="compositionally biased region" description="Low complexity" evidence="2">
    <location>
        <begin position="36"/>
        <end position="59"/>
    </location>
</feature>
<keyword evidence="1" id="KW-0378">Hydrolase</keyword>
<proteinExistence type="predicted"/>
<feature type="compositionally biased region" description="Pro residues" evidence="2">
    <location>
        <begin position="60"/>
        <end position="71"/>
    </location>
</feature>
<dbReference type="InterPro" id="IPR005754">
    <property type="entry name" value="Sortase"/>
</dbReference>
<name>A0A1G7RBL5_9ACTN</name>
<gene>
    <name evidence="3" type="ORF">SAMN05660662_0250</name>
</gene>
<accession>A0A1G7RBL5</accession>
<evidence type="ECO:0000256" key="1">
    <source>
        <dbReference type="ARBA" id="ARBA00022801"/>
    </source>
</evidence>
<dbReference type="Pfam" id="PF04203">
    <property type="entry name" value="Sortase"/>
    <property type="match status" value="1"/>
</dbReference>
<keyword evidence="4" id="KW-1185">Reference proteome</keyword>
<dbReference type="InterPro" id="IPR023365">
    <property type="entry name" value="Sortase_dom-sf"/>
</dbReference>
<evidence type="ECO:0000256" key="2">
    <source>
        <dbReference type="SAM" id="MobiDB-lite"/>
    </source>
</evidence>
<dbReference type="GO" id="GO:0016787">
    <property type="term" value="F:hydrolase activity"/>
    <property type="evidence" value="ECO:0007669"/>
    <property type="project" value="UniProtKB-KW"/>
</dbReference>
<dbReference type="EMBL" id="FNBT01000011">
    <property type="protein sequence ID" value="SDG08191.1"/>
    <property type="molecule type" value="Genomic_DNA"/>
</dbReference>
<evidence type="ECO:0000313" key="4">
    <source>
        <dbReference type="Proteomes" id="UP000199406"/>
    </source>
</evidence>
<dbReference type="Gene3D" id="2.40.260.10">
    <property type="entry name" value="Sortase"/>
    <property type="match status" value="1"/>
</dbReference>
<dbReference type="AlphaFoldDB" id="A0A1G7RBL5"/>
<protein>
    <submittedName>
        <fullName evidence="3">Sortase family protein</fullName>
    </submittedName>
</protein>